<accession>H2CKI3</accession>
<name>H2CKI3_9LEPT</name>
<dbReference type="RefSeq" id="WP_002774816.1">
    <property type="nucleotide sequence ID" value="NZ_JH597773.1"/>
</dbReference>
<dbReference type="STRING" id="183.GCA_002009735_02064"/>
<keyword evidence="2" id="KW-1185">Reference proteome</keyword>
<dbReference type="Proteomes" id="UP000005737">
    <property type="component" value="Unassembled WGS sequence"/>
</dbReference>
<gene>
    <name evidence="1" type="ORF">Lepil_3631</name>
</gene>
<proteinExistence type="predicted"/>
<reference evidence="1 2" key="1">
    <citation type="submission" date="2011-10" db="EMBL/GenBank/DDBJ databases">
        <title>The Improved High-Quality Draft genome of Leptonema illini DSM 21528.</title>
        <authorList>
            <consortium name="US DOE Joint Genome Institute (JGI-PGF)"/>
            <person name="Lucas S."/>
            <person name="Copeland A."/>
            <person name="Lapidus A."/>
            <person name="Glavina del Rio T."/>
            <person name="Dalin E."/>
            <person name="Tice H."/>
            <person name="Bruce D."/>
            <person name="Goodwin L."/>
            <person name="Pitluck S."/>
            <person name="Peters L."/>
            <person name="Mikhailova N."/>
            <person name="Held B."/>
            <person name="Kyrpides N."/>
            <person name="Mavromatis K."/>
            <person name="Ivanova N."/>
            <person name="Markowitz V."/>
            <person name="Cheng J.-F."/>
            <person name="Hugenholtz P."/>
            <person name="Woyke T."/>
            <person name="Wu D."/>
            <person name="Gronow S."/>
            <person name="Wellnitz S."/>
            <person name="Brambilla E.-M."/>
            <person name="Klenk H.-P."/>
            <person name="Eisen J.A."/>
        </authorList>
    </citation>
    <scope>NUCLEOTIDE SEQUENCE [LARGE SCALE GENOMIC DNA]</scope>
    <source>
        <strain evidence="1 2">DSM 21528</strain>
    </source>
</reference>
<sequence length="96" mass="10915">MQSVQDRVSNSLKAQPTDGINGLADLRRRIIREFGTITAASRALSIPYTQMSDMIHGRLFIVRHVATIQNRLGLSNREVLTLWPMLQRWPKEGRAS</sequence>
<dbReference type="AlphaFoldDB" id="H2CKI3"/>
<evidence type="ECO:0000313" key="2">
    <source>
        <dbReference type="Proteomes" id="UP000005737"/>
    </source>
</evidence>
<dbReference type="EMBL" id="JH597773">
    <property type="protein sequence ID" value="EHQ08288.1"/>
    <property type="molecule type" value="Genomic_DNA"/>
</dbReference>
<organism evidence="1 2">
    <name type="scientific">Leptonema illini DSM 21528</name>
    <dbReference type="NCBI Taxonomy" id="929563"/>
    <lineage>
        <taxon>Bacteria</taxon>
        <taxon>Pseudomonadati</taxon>
        <taxon>Spirochaetota</taxon>
        <taxon>Spirochaetia</taxon>
        <taxon>Leptospirales</taxon>
        <taxon>Leptospiraceae</taxon>
        <taxon>Leptonema</taxon>
    </lineage>
</organism>
<dbReference type="HOGENOM" id="CLU_2356300_0_0_12"/>
<protein>
    <submittedName>
        <fullName evidence="1">Uncharacterized protein</fullName>
    </submittedName>
</protein>
<evidence type="ECO:0000313" key="1">
    <source>
        <dbReference type="EMBL" id="EHQ08288.1"/>
    </source>
</evidence>